<dbReference type="GO" id="GO:0070979">
    <property type="term" value="P:protein K11-linked ubiquitination"/>
    <property type="evidence" value="ECO:0007669"/>
    <property type="project" value="TreeGrafter"/>
</dbReference>
<keyword evidence="6" id="KW-0498">Mitosis</keyword>
<evidence type="ECO:0000256" key="9">
    <source>
        <dbReference type="ARBA" id="ARBA00023306"/>
    </source>
</evidence>
<evidence type="ECO:0000256" key="1">
    <source>
        <dbReference type="ARBA" id="ARBA00004123"/>
    </source>
</evidence>
<keyword evidence="5" id="KW-0132">Cell division</keyword>
<evidence type="ECO:0000256" key="4">
    <source>
        <dbReference type="ARBA" id="ARBA00013935"/>
    </source>
</evidence>
<dbReference type="AlphaFoldDB" id="A0A8C6CXZ8"/>
<dbReference type="PANTHER" id="PTHR28672:SF1">
    <property type="entry name" value="ANAPHASE-PROMOTING COMPLEX SUBUNIT 13"/>
    <property type="match status" value="1"/>
</dbReference>
<dbReference type="GO" id="GO:0005680">
    <property type="term" value="C:anaphase-promoting complex"/>
    <property type="evidence" value="ECO:0007669"/>
    <property type="project" value="InterPro"/>
</dbReference>
<comment type="pathway">
    <text evidence="2">Protein modification; protein ubiquitination.</text>
</comment>
<protein>
    <recommendedName>
        <fullName evidence="4">Anaphase-promoting complex subunit 13</fullName>
    </recommendedName>
    <alternativeName>
        <fullName evidence="10">Cyclosome subunit 13</fullName>
    </alternativeName>
</protein>
<evidence type="ECO:0000313" key="12">
    <source>
        <dbReference type="Ensembl" id="ENSMMSP00000004052.1"/>
    </source>
</evidence>
<evidence type="ECO:0000313" key="13">
    <source>
        <dbReference type="Proteomes" id="UP000694544"/>
    </source>
</evidence>
<comment type="subcellular location">
    <subcellularLocation>
        <location evidence="1">Nucleus</location>
    </subcellularLocation>
</comment>
<proteinExistence type="inferred from homology"/>
<dbReference type="Pfam" id="PF05839">
    <property type="entry name" value="Apc13p"/>
    <property type="match status" value="1"/>
</dbReference>
<keyword evidence="9" id="KW-0131">Cell cycle</keyword>
<organism evidence="12 13">
    <name type="scientific">Moschus moschiferus</name>
    <name type="common">Siberian musk deer</name>
    <name type="synonym">Moschus sibiricus</name>
    <dbReference type="NCBI Taxonomy" id="68415"/>
    <lineage>
        <taxon>Eukaryota</taxon>
        <taxon>Metazoa</taxon>
        <taxon>Chordata</taxon>
        <taxon>Craniata</taxon>
        <taxon>Vertebrata</taxon>
        <taxon>Euteleostomi</taxon>
        <taxon>Mammalia</taxon>
        <taxon>Eutheria</taxon>
        <taxon>Laurasiatheria</taxon>
        <taxon>Artiodactyla</taxon>
        <taxon>Ruminantia</taxon>
        <taxon>Pecora</taxon>
        <taxon>Moschidae</taxon>
        <taxon>Moschus</taxon>
    </lineage>
</organism>
<reference evidence="12" key="2">
    <citation type="submission" date="2025-09" db="UniProtKB">
        <authorList>
            <consortium name="Ensembl"/>
        </authorList>
    </citation>
    <scope>IDENTIFICATION</scope>
</reference>
<name>A0A8C6CXZ8_MOSMO</name>
<dbReference type="PANTHER" id="PTHR28672">
    <property type="entry name" value="ANAPHASE-PROMOTING COMPLEX SUBUNIT 13"/>
    <property type="match status" value="1"/>
</dbReference>
<evidence type="ECO:0000256" key="11">
    <source>
        <dbReference type="ARBA" id="ARBA00045696"/>
    </source>
</evidence>
<keyword evidence="13" id="KW-1185">Reference proteome</keyword>
<dbReference type="Ensembl" id="ENSMMST00000004409.1">
    <property type="protein sequence ID" value="ENSMMSP00000004052.1"/>
    <property type="gene ID" value="ENSMMSG00000003071.1"/>
</dbReference>
<comment type="function">
    <text evidence="11">Component of the anaphase promoting complex/cyclosome (APC/C), a cell cycle-regulated E3 ubiquitin ligase that controls progression through mitosis and the G1 phase of the cell cycle. The APC/C complex acts by mediating ubiquitination and subsequent degradation of target proteins: it mainly mediates the formation of 'Lys-11'-linked polyubiquitin chains and, to a lower extent, the formation of 'Lys-48'- and 'Lys-63'-linked polyubiquitin chains. The APC/C complex catalyzes assembly of branched 'Lys-11'-/'Lys-48'-linked branched ubiquitin chains on target proteins.</text>
</comment>
<keyword evidence="7" id="KW-0833">Ubl conjugation pathway</keyword>
<accession>A0A8C6CXZ8</accession>
<evidence type="ECO:0000256" key="5">
    <source>
        <dbReference type="ARBA" id="ARBA00022618"/>
    </source>
</evidence>
<evidence type="ECO:0000256" key="3">
    <source>
        <dbReference type="ARBA" id="ARBA00006940"/>
    </source>
</evidence>
<evidence type="ECO:0000256" key="7">
    <source>
        <dbReference type="ARBA" id="ARBA00022786"/>
    </source>
</evidence>
<dbReference type="GeneTree" id="ENSGT00390000008673"/>
<evidence type="ECO:0000256" key="8">
    <source>
        <dbReference type="ARBA" id="ARBA00023242"/>
    </source>
</evidence>
<dbReference type="Proteomes" id="UP000694544">
    <property type="component" value="Unplaced"/>
</dbReference>
<evidence type="ECO:0000256" key="10">
    <source>
        <dbReference type="ARBA" id="ARBA00031338"/>
    </source>
</evidence>
<reference evidence="12" key="1">
    <citation type="submission" date="2025-08" db="UniProtKB">
        <authorList>
            <consortium name="Ensembl"/>
        </authorList>
    </citation>
    <scope>IDENTIFICATION</scope>
</reference>
<comment type="similarity">
    <text evidence="3">Belongs to the APC13 family.</text>
</comment>
<keyword evidence="8" id="KW-0539">Nucleus</keyword>
<evidence type="ECO:0000256" key="6">
    <source>
        <dbReference type="ARBA" id="ARBA00022776"/>
    </source>
</evidence>
<sequence>MNREVQRVGRILDLTDDAWREDKLPHEDVAIPLNELPEPERDKGGTTESVKEQGMKWTDLAFQYLHENIPPIGN</sequence>
<dbReference type="InterPro" id="IPR008401">
    <property type="entry name" value="Apc13"/>
</dbReference>
<evidence type="ECO:0000256" key="2">
    <source>
        <dbReference type="ARBA" id="ARBA00004906"/>
    </source>
</evidence>
<dbReference type="GO" id="GO:0051301">
    <property type="term" value="P:cell division"/>
    <property type="evidence" value="ECO:0007669"/>
    <property type="project" value="UniProtKB-KW"/>
</dbReference>